<organism evidence="3 4">
    <name type="scientific">Lutispora saccharofermentans</name>
    <dbReference type="NCBI Taxonomy" id="3024236"/>
    <lineage>
        <taxon>Bacteria</taxon>
        <taxon>Bacillati</taxon>
        <taxon>Bacillota</taxon>
        <taxon>Clostridia</taxon>
        <taxon>Lutisporales</taxon>
        <taxon>Lutisporaceae</taxon>
        <taxon>Lutispora</taxon>
    </lineage>
</organism>
<dbReference type="PANTHER" id="PTHR46797">
    <property type="entry name" value="HTH-TYPE TRANSCRIPTIONAL REGULATOR"/>
    <property type="match status" value="1"/>
</dbReference>
<dbReference type="SUPFAM" id="SSF51182">
    <property type="entry name" value="RmlC-like cupins"/>
    <property type="match status" value="1"/>
</dbReference>
<name>A0ABT1NF54_9FIRM</name>
<dbReference type="InterPro" id="IPR013096">
    <property type="entry name" value="Cupin_2"/>
</dbReference>
<protein>
    <submittedName>
        <fullName evidence="3">XRE family transcriptional regulator</fullName>
    </submittedName>
</protein>
<evidence type="ECO:0000313" key="4">
    <source>
        <dbReference type="Proteomes" id="UP001651880"/>
    </source>
</evidence>
<dbReference type="SMART" id="SM00530">
    <property type="entry name" value="HTH_XRE"/>
    <property type="match status" value="1"/>
</dbReference>
<accession>A0ABT1NF54</accession>
<comment type="caution">
    <text evidence="3">The sequence shown here is derived from an EMBL/GenBank/DDBJ whole genome shotgun (WGS) entry which is preliminary data.</text>
</comment>
<dbReference type="PROSITE" id="PS50943">
    <property type="entry name" value="HTH_CROC1"/>
    <property type="match status" value="1"/>
</dbReference>
<dbReference type="InterPro" id="IPR001387">
    <property type="entry name" value="Cro/C1-type_HTH"/>
</dbReference>
<dbReference type="SUPFAM" id="SSF47413">
    <property type="entry name" value="lambda repressor-like DNA-binding domains"/>
    <property type="match status" value="1"/>
</dbReference>
<evidence type="ECO:0000256" key="1">
    <source>
        <dbReference type="ARBA" id="ARBA00023125"/>
    </source>
</evidence>
<keyword evidence="4" id="KW-1185">Reference proteome</keyword>
<reference evidence="3 4" key="1">
    <citation type="submission" date="2021-10" db="EMBL/GenBank/DDBJ databases">
        <title>Lutispora strain m25 sp. nov., a thermophilic, non-spore-forming bacterium isolated from a lab-scale methanogenic bioreactor digesting anaerobic sludge.</title>
        <authorList>
            <person name="El Houari A."/>
            <person name="Mcdonald J."/>
        </authorList>
    </citation>
    <scope>NUCLEOTIDE SEQUENCE [LARGE SCALE GENOMIC DNA]</scope>
    <source>
        <strain evidence="4">m25</strain>
    </source>
</reference>
<gene>
    <name evidence="3" type="ORF">LJD61_05400</name>
</gene>
<evidence type="ECO:0000259" key="2">
    <source>
        <dbReference type="PROSITE" id="PS50943"/>
    </source>
</evidence>
<sequence>MTGIGPKIRELRKSKKLSIADLSNMSGLSTGLISQIERDKVVPSITAMLNIVNALDVTMGYFFDEKKEVSALIRKNERRTLVTNDKSRIYEFLTPTYNKKIEFILIRLNGCTHKAEEAISHDGEECGYVVKGNMVVIIAGKRHVLHEGDSIYFDSSQAHVYENYDDDECISIWAMTPPSW</sequence>
<dbReference type="Pfam" id="PF01381">
    <property type="entry name" value="HTH_3"/>
    <property type="match status" value="1"/>
</dbReference>
<dbReference type="Gene3D" id="2.60.120.10">
    <property type="entry name" value="Jelly Rolls"/>
    <property type="match status" value="1"/>
</dbReference>
<dbReference type="Pfam" id="PF07883">
    <property type="entry name" value="Cupin_2"/>
    <property type="match status" value="1"/>
</dbReference>
<dbReference type="Proteomes" id="UP001651880">
    <property type="component" value="Unassembled WGS sequence"/>
</dbReference>
<dbReference type="PANTHER" id="PTHR46797:SF2">
    <property type="entry name" value="TRANSCRIPTIONAL REGULATOR"/>
    <property type="match status" value="1"/>
</dbReference>
<dbReference type="InterPro" id="IPR011051">
    <property type="entry name" value="RmlC_Cupin_sf"/>
</dbReference>
<keyword evidence="1" id="KW-0238">DNA-binding</keyword>
<dbReference type="InterPro" id="IPR010982">
    <property type="entry name" value="Lambda_DNA-bd_dom_sf"/>
</dbReference>
<dbReference type="CDD" id="cd02209">
    <property type="entry name" value="cupin_XRE_C"/>
    <property type="match status" value="1"/>
</dbReference>
<evidence type="ECO:0000313" key="3">
    <source>
        <dbReference type="EMBL" id="MCQ1528981.1"/>
    </source>
</evidence>
<dbReference type="CDD" id="cd00093">
    <property type="entry name" value="HTH_XRE"/>
    <property type="match status" value="1"/>
</dbReference>
<dbReference type="InterPro" id="IPR050807">
    <property type="entry name" value="TransReg_Diox_bact_type"/>
</dbReference>
<dbReference type="InterPro" id="IPR014710">
    <property type="entry name" value="RmlC-like_jellyroll"/>
</dbReference>
<dbReference type="EMBL" id="JAJEKE010000003">
    <property type="protein sequence ID" value="MCQ1528981.1"/>
    <property type="molecule type" value="Genomic_DNA"/>
</dbReference>
<dbReference type="RefSeq" id="WP_255226502.1">
    <property type="nucleotide sequence ID" value="NZ_JAJEKE010000003.1"/>
</dbReference>
<dbReference type="Gene3D" id="1.10.260.40">
    <property type="entry name" value="lambda repressor-like DNA-binding domains"/>
    <property type="match status" value="1"/>
</dbReference>
<proteinExistence type="predicted"/>
<feature type="domain" description="HTH cro/C1-type" evidence="2">
    <location>
        <begin position="8"/>
        <end position="62"/>
    </location>
</feature>